<name>A0A9K3I6A9_HELAN</name>
<proteinExistence type="predicted"/>
<reference evidence="1" key="1">
    <citation type="journal article" date="2017" name="Nature">
        <title>The sunflower genome provides insights into oil metabolism, flowering and Asterid evolution.</title>
        <authorList>
            <person name="Badouin H."/>
            <person name="Gouzy J."/>
            <person name="Grassa C.J."/>
            <person name="Murat F."/>
            <person name="Staton S.E."/>
            <person name="Cottret L."/>
            <person name="Lelandais-Briere C."/>
            <person name="Owens G.L."/>
            <person name="Carrere S."/>
            <person name="Mayjonade B."/>
            <person name="Legrand L."/>
            <person name="Gill N."/>
            <person name="Kane N.C."/>
            <person name="Bowers J.E."/>
            <person name="Hubner S."/>
            <person name="Bellec A."/>
            <person name="Berard A."/>
            <person name="Berges H."/>
            <person name="Blanchet N."/>
            <person name="Boniface M.C."/>
            <person name="Brunel D."/>
            <person name="Catrice O."/>
            <person name="Chaidir N."/>
            <person name="Claudel C."/>
            <person name="Donnadieu C."/>
            <person name="Faraut T."/>
            <person name="Fievet G."/>
            <person name="Helmstetter N."/>
            <person name="King M."/>
            <person name="Knapp S.J."/>
            <person name="Lai Z."/>
            <person name="Le Paslier M.C."/>
            <person name="Lippi Y."/>
            <person name="Lorenzon L."/>
            <person name="Mandel J.R."/>
            <person name="Marage G."/>
            <person name="Marchand G."/>
            <person name="Marquand E."/>
            <person name="Bret-Mestries E."/>
            <person name="Morien E."/>
            <person name="Nambeesan S."/>
            <person name="Nguyen T."/>
            <person name="Pegot-Espagnet P."/>
            <person name="Pouilly N."/>
            <person name="Raftis F."/>
            <person name="Sallet E."/>
            <person name="Schiex T."/>
            <person name="Thomas J."/>
            <person name="Vandecasteele C."/>
            <person name="Vares D."/>
            <person name="Vear F."/>
            <person name="Vautrin S."/>
            <person name="Crespi M."/>
            <person name="Mangin B."/>
            <person name="Burke J.M."/>
            <person name="Salse J."/>
            <person name="Munos S."/>
            <person name="Vincourt P."/>
            <person name="Rieseberg L.H."/>
            <person name="Langlade N.B."/>
        </authorList>
    </citation>
    <scope>NUCLEOTIDE SEQUENCE</scope>
    <source>
        <tissue evidence="1">Leaves</tissue>
    </source>
</reference>
<evidence type="ECO:0000313" key="1">
    <source>
        <dbReference type="EMBL" id="KAF5790922.1"/>
    </source>
</evidence>
<protein>
    <submittedName>
        <fullName evidence="1">Uncharacterized protein</fullName>
    </submittedName>
</protein>
<organism evidence="1 2">
    <name type="scientific">Helianthus annuus</name>
    <name type="common">Common sunflower</name>
    <dbReference type="NCBI Taxonomy" id="4232"/>
    <lineage>
        <taxon>Eukaryota</taxon>
        <taxon>Viridiplantae</taxon>
        <taxon>Streptophyta</taxon>
        <taxon>Embryophyta</taxon>
        <taxon>Tracheophyta</taxon>
        <taxon>Spermatophyta</taxon>
        <taxon>Magnoliopsida</taxon>
        <taxon>eudicotyledons</taxon>
        <taxon>Gunneridae</taxon>
        <taxon>Pentapetalae</taxon>
        <taxon>asterids</taxon>
        <taxon>campanulids</taxon>
        <taxon>Asterales</taxon>
        <taxon>Asteraceae</taxon>
        <taxon>Asteroideae</taxon>
        <taxon>Heliantheae alliance</taxon>
        <taxon>Heliantheae</taxon>
        <taxon>Helianthus</taxon>
    </lineage>
</organism>
<gene>
    <name evidence="1" type="ORF">HanXRQr2_Chr09g0388791</name>
</gene>
<sequence length="67" mass="7814">MISAQVLITRPWLSTTDWLKLKPFRLKAIVLIPKAVNQIPTTGQAARKKCKERELLKLAYWKINRPK</sequence>
<accession>A0A9K3I6A9</accession>
<comment type="caution">
    <text evidence="1">The sequence shown here is derived from an EMBL/GenBank/DDBJ whole genome shotgun (WGS) entry which is preliminary data.</text>
</comment>
<dbReference type="AlphaFoldDB" id="A0A9K3I6A9"/>
<dbReference type="EMBL" id="MNCJ02000324">
    <property type="protein sequence ID" value="KAF5790922.1"/>
    <property type="molecule type" value="Genomic_DNA"/>
</dbReference>
<reference evidence="1" key="2">
    <citation type="submission" date="2020-06" db="EMBL/GenBank/DDBJ databases">
        <title>Helianthus annuus Genome sequencing and assembly Release 2.</title>
        <authorList>
            <person name="Gouzy J."/>
            <person name="Langlade N."/>
            <person name="Munos S."/>
        </authorList>
    </citation>
    <scope>NUCLEOTIDE SEQUENCE</scope>
    <source>
        <tissue evidence="1">Leaves</tissue>
    </source>
</reference>
<dbReference type="Proteomes" id="UP000215914">
    <property type="component" value="Unassembled WGS sequence"/>
</dbReference>
<evidence type="ECO:0000313" key="2">
    <source>
        <dbReference type="Proteomes" id="UP000215914"/>
    </source>
</evidence>
<keyword evidence="2" id="KW-1185">Reference proteome</keyword>
<dbReference type="Gramene" id="mRNA:HanXRQr2_Chr09g0388791">
    <property type="protein sequence ID" value="CDS:HanXRQr2_Chr09g0388791.1"/>
    <property type="gene ID" value="HanXRQr2_Chr09g0388791"/>
</dbReference>